<sequence>MDLGGFKGAPYIFCSFFVDFTFAVKFTKSLFYVTGETVMGCIRSKSCEFENSLQSTLIRDPVEIHEITDICDSLVEFIATIEMPDHSAQPSLLESPHPAESEEDPDDSHKTEGAIPLHEPESSEEAEDDNRDSASPTTFIWLSFDATVEIPVVMDISEALVNICVAANVYEPPQMSTLLNAEAPESDAGMSSNIGHTQEQTDAEPEEDTEDEANSISFSLPLDLQNPDTGSDIYDGQGAGGASYRYLI</sequence>
<name>A0A8J1M3C3_XENLA</name>
<dbReference type="GeneID" id="121399478"/>
<feature type="region of interest" description="Disordered" evidence="1">
    <location>
        <begin position="184"/>
        <end position="214"/>
    </location>
</feature>
<reference evidence="3" key="1">
    <citation type="submission" date="2025-08" db="UniProtKB">
        <authorList>
            <consortium name="RefSeq"/>
        </authorList>
    </citation>
    <scope>IDENTIFICATION</scope>
    <source>
        <strain evidence="3">J_2021</strain>
        <tissue evidence="3">Erythrocytes</tissue>
    </source>
</reference>
<proteinExistence type="predicted"/>
<dbReference type="KEGG" id="xla:121399478"/>
<evidence type="ECO:0000313" key="2">
    <source>
        <dbReference type="Proteomes" id="UP000186698"/>
    </source>
</evidence>
<accession>A0A8J1M3C3</accession>
<evidence type="ECO:0000256" key="1">
    <source>
        <dbReference type="SAM" id="MobiDB-lite"/>
    </source>
</evidence>
<protein>
    <submittedName>
        <fullName evidence="3">Uncharacterized protein LOC121399478</fullName>
    </submittedName>
</protein>
<dbReference type="Proteomes" id="UP000186698">
    <property type="component" value="Chromosome 1S"/>
</dbReference>
<gene>
    <name evidence="3" type="primary">LOC121399478</name>
</gene>
<dbReference type="RefSeq" id="XP_041436199.1">
    <property type="nucleotide sequence ID" value="XM_041580265.1"/>
</dbReference>
<evidence type="ECO:0000313" key="3">
    <source>
        <dbReference type="RefSeq" id="XP_041436199.1"/>
    </source>
</evidence>
<organism evidence="2 3">
    <name type="scientific">Xenopus laevis</name>
    <name type="common">African clawed frog</name>
    <dbReference type="NCBI Taxonomy" id="8355"/>
    <lineage>
        <taxon>Eukaryota</taxon>
        <taxon>Metazoa</taxon>
        <taxon>Chordata</taxon>
        <taxon>Craniata</taxon>
        <taxon>Vertebrata</taxon>
        <taxon>Euteleostomi</taxon>
        <taxon>Amphibia</taxon>
        <taxon>Batrachia</taxon>
        <taxon>Anura</taxon>
        <taxon>Pipoidea</taxon>
        <taxon>Pipidae</taxon>
        <taxon>Xenopodinae</taxon>
        <taxon>Xenopus</taxon>
        <taxon>Xenopus</taxon>
    </lineage>
</organism>
<feature type="compositionally biased region" description="Acidic residues" evidence="1">
    <location>
        <begin position="201"/>
        <end position="213"/>
    </location>
</feature>
<keyword evidence="2" id="KW-1185">Reference proteome</keyword>
<feature type="region of interest" description="Disordered" evidence="1">
    <location>
        <begin position="88"/>
        <end position="134"/>
    </location>
</feature>
<dbReference type="AlphaFoldDB" id="A0A8J1M3C3"/>